<dbReference type="Gene3D" id="3.50.50.60">
    <property type="entry name" value="FAD/NAD(P)-binding domain"/>
    <property type="match status" value="1"/>
</dbReference>
<name>A0A841BYX9_9ACTN</name>
<evidence type="ECO:0000313" key="1">
    <source>
        <dbReference type="EMBL" id="MBB5871871.1"/>
    </source>
</evidence>
<reference evidence="1 2" key="1">
    <citation type="submission" date="2020-08" db="EMBL/GenBank/DDBJ databases">
        <title>Sequencing the genomes of 1000 actinobacteria strains.</title>
        <authorList>
            <person name="Klenk H.-P."/>
        </authorList>
    </citation>
    <scope>NUCLEOTIDE SEQUENCE [LARGE SCALE GENOMIC DNA]</scope>
    <source>
        <strain evidence="1 2">DSM 45362</strain>
    </source>
</reference>
<dbReference type="EMBL" id="JACHMN010000002">
    <property type="protein sequence ID" value="MBB5871871.1"/>
    <property type="molecule type" value="Genomic_DNA"/>
</dbReference>
<dbReference type="PANTHER" id="PTHR46865">
    <property type="entry name" value="OXIDOREDUCTASE-RELATED"/>
    <property type="match status" value="1"/>
</dbReference>
<dbReference type="Proteomes" id="UP000587527">
    <property type="component" value="Unassembled WGS sequence"/>
</dbReference>
<sequence length="175" mass="18478">MLIFNTPGRAVTVHPSTEDGAIAALIFRAPARPGFDHRDSDLHKRMLAAAFSGLGRRTAELLEQVAAADDLYFDAVCRVRLDTWSRGRVALLGDAASSVSLFGDGSSLAIAGAATLAGALAASPHDMPQALRGYESEHRLLVDPKQRNAARASGLIVPATRIGLAARNLGARLLR</sequence>
<comment type="caution">
    <text evidence="1">The sequence shown here is derived from an EMBL/GenBank/DDBJ whole genome shotgun (WGS) entry which is preliminary data.</text>
</comment>
<dbReference type="AlphaFoldDB" id="A0A841BYX9"/>
<evidence type="ECO:0000313" key="2">
    <source>
        <dbReference type="Proteomes" id="UP000587527"/>
    </source>
</evidence>
<organism evidence="1 2">
    <name type="scientific">Allocatelliglobosispora scoriae</name>
    <dbReference type="NCBI Taxonomy" id="643052"/>
    <lineage>
        <taxon>Bacteria</taxon>
        <taxon>Bacillati</taxon>
        <taxon>Actinomycetota</taxon>
        <taxon>Actinomycetes</taxon>
        <taxon>Micromonosporales</taxon>
        <taxon>Micromonosporaceae</taxon>
        <taxon>Allocatelliglobosispora</taxon>
    </lineage>
</organism>
<dbReference type="PANTHER" id="PTHR46865:SF2">
    <property type="entry name" value="MONOOXYGENASE"/>
    <property type="match status" value="1"/>
</dbReference>
<dbReference type="InterPro" id="IPR051704">
    <property type="entry name" value="FAD_aromatic-hydroxylase"/>
</dbReference>
<protein>
    <submittedName>
        <fullName evidence="1">2-polyprenyl-6-methoxyphenol hydroxylase-like FAD-dependent oxidoreductase</fullName>
    </submittedName>
</protein>
<dbReference type="InterPro" id="IPR036188">
    <property type="entry name" value="FAD/NAD-bd_sf"/>
</dbReference>
<dbReference type="Gene3D" id="3.30.9.10">
    <property type="entry name" value="D-Amino Acid Oxidase, subunit A, domain 2"/>
    <property type="match status" value="1"/>
</dbReference>
<gene>
    <name evidence="1" type="ORF">F4553_005250</name>
</gene>
<keyword evidence="2" id="KW-1185">Reference proteome</keyword>
<proteinExistence type="predicted"/>
<dbReference type="SUPFAM" id="SSF51905">
    <property type="entry name" value="FAD/NAD(P)-binding domain"/>
    <property type="match status" value="1"/>
</dbReference>
<accession>A0A841BYX9</accession>